<dbReference type="STRING" id="1797263.A2397_02625"/>
<comment type="similarity">
    <text evidence="1 5">Belongs to the bacterial ribosomal protein bL17 family.</text>
</comment>
<accession>A0A1F4ZXU5</accession>
<reference evidence="8 9" key="1">
    <citation type="journal article" date="2016" name="Nat. Commun.">
        <title>Thousands of microbial genomes shed light on interconnected biogeochemical processes in an aquifer system.</title>
        <authorList>
            <person name="Anantharaman K."/>
            <person name="Brown C.T."/>
            <person name="Hug L.A."/>
            <person name="Sharon I."/>
            <person name="Castelle C.J."/>
            <person name="Probst A.J."/>
            <person name="Thomas B.C."/>
            <person name="Singh A."/>
            <person name="Wilkins M.J."/>
            <person name="Karaoz U."/>
            <person name="Brodie E.L."/>
            <person name="Williams K.H."/>
            <person name="Hubbard S.S."/>
            <person name="Banfield J.F."/>
        </authorList>
    </citation>
    <scope>NUCLEOTIDE SEQUENCE [LARGE SCALE GENOMIC DNA]</scope>
</reference>
<evidence type="ECO:0000313" key="8">
    <source>
        <dbReference type="EMBL" id="OGD10244.1"/>
    </source>
</evidence>
<dbReference type="InterPro" id="IPR000456">
    <property type="entry name" value="Ribosomal_bL17"/>
</dbReference>
<evidence type="ECO:0000256" key="7">
    <source>
        <dbReference type="SAM" id="MobiDB-lite"/>
    </source>
</evidence>
<proteinExistence type="inferred from homology"/>
<evidence type="ECO:0000256" key="1">
    <source>
        <dbReference type="ARBA" id="ARBA00008777"/>
    </source>
</evidence>
<feature type="compositionally biased region" description="Basic residues" evidence="7">
    <location>
        <begin position="136"/>
        <end position="148"/>
    </location>
</feature>
<dbReference type="Pfam" id="PF01196">
    <property type="entry name" value="Ribosomal_L17"/>
    <property type="match status" value="1"/>
</dbReference>
<sequence length="148" mass="16106">MRHNVFGKQLSRDTGQRQALLKGLAGALIRSEAIETTEAKAKASAALIEKLITKAKKAGLVNIRQIEEVIVDKSLVHKLVHEIAPRFKSRTGGYLKLIKLGTRTGDNAPMVRMELSAGEVVAVSSPEPVKETTKASPKKVVKQKKSNK</sequence>
<dbReference type="EMBL" id="MEXR01000009">
    <property type="protein sequence ID" value="OGD10244.1"/>
    <property type="molecule type" value="Genomic_DNA"/>
</dbReference>
<keyword evidence="3 5" id="KW-0687">Ribonucleoprotein</keyword>
<dbReference type="PANTHER" id="PTHR14413">
    <property type="entry name" value="RIBOSOMAL PROTEIN L17"/>
    <property type="match status" value="1"/>
</dbReference>
<dbReference type="InterPro" id="IPR047859">
    <property type="entry name" value="Ribosomal_bL17_CS"/>
</dbReference>
<protein>
    <recommendedName>
        <fullName evidence="4 6">50S ribosomal protein L17</fullName>
    </recommendedName>
</protein>
<dbReference type="AlphaFoldDB" id="A0A1F4ZXU5"/>
<gene>
    <name evidence="8" type="ORF">A2397_02625</name>
</gene>
<evidence type="ECO:0000313" key="9">
    <source>
        <dbReference type="Proteomes" id="UP000176424"/>
    </source>
</evidence>
<evidence type="ECO:0000256" key="6">
    <source>
        <dbReference type="RuleBase" id="RU000661"/>
    </source>
</evidence>
<dbReference type="PROSITE" id="PS01167">
    <property type="entry name" value="RIBOSOMAL_L17"/>
    <property type="match status" value="1"/>
</dbReference>
<dbReference type="Proteomes" id="UP000176424">
    <property type="component" value="Unassembled WGS sequence"/>
</dbReference>
<name>A0A1F4ZXU5_9BACT</name>
<evidence type="ECO:0000256" key="4">
    <source>
        <dbReference type="ARBA" id="ARBA00035494"/>
    </source>
</evidence>
<dbReference type="GO" id="GO:0003735">
    <property type="term" value="F:structural constituent of ribosome"/>
    <property type="evidence" value="ECO:0007669"/>
    <property type="project" value="InterPro"/>
</dbReference>
<dbReference type="SUPFAM" id="SSF64263">
    <property type="entry name" value="Prokaryotic ribosomal protein L17"/>
    <property type="match status" value="1"/>
</dbReference>
<dbReference type="NCBIfam" id="TIGR00059">
    <property type="entry name" value="L17"/>
    <property type="match status" value="1"/>
</dbReference>
<dbReference type="GO" id="GO:0022625">
    <property type="term" value="C:cytosolic large ribosomal subunit"/>
    <property type="evidence" value="ECO:0007669"/>
    <property type="project" value="TreeGrafter"/>
</dbReference>
<dbReference type="Gene3D" id="3.90.1030.10">
    <property type="entry name" value="Ribosomal protein L17"/>
    <property type="match status" value="1"/>
</dbReference>
<evidence type="ECO:0000256" key="5">
    <source>
        <dbReference type="RuleBase" id="RU000660"/>
    </source>
</evidence>
<dbReference type="PANTHER" id="PTHR14413:SF16">
    <property type="entry name" value="LARGE RIBOSOMAL SUBUNIT PROTEIN BL17M"/>
    <property type="match status" value="1"/>
</dbReference>
<organism evidence="8 9">
    <name type="scientific">Candidatus Amesbacteria bacterium RIFOXYB1_FULL_44_23</name>
    <dbReference type="NCBI Taxonomy" id="1797263"/>
    <lineage>
        <taxon>Bacteria</taxon>
        <taxon>Candidatus Amesiibacteriota</taxon>
    </lineage>
</organism>
<dbReference type="GO" id="GO:0006412">
    <property type="term" value="P:translation"/>
    <property type="evidence" value="ECO:0007669"/>
    <property type="project" value="InterPro"/>
</dbReference>
<dbReference type="InterPro" id="IPR036373">
    <property type="entry name" value="Ribosomal_bL17_sf"/>
</dbReference>
<evidence type="ECO:0000256" key="2">
    <source>
        <dbReference type="ARBA" id="ARBA00022980"/>
    </source>
</evidence>
<feature type="region of interest" description="Disordered" evidence="7">
    <location>
        <begin position="124"/>
        <end position="148"/>
    </location>
</feature>
<evidence type="ECO:0000256" key="3">
    <source>
        <dbReference type="ARBA" id="ARBA00023274"/>
    </source>
</evidence>
<keyword evidence="2 5" id="KW-0689">Ribosomal protein</keyword>
<comment type="caution">
    <text evidence="8">The sequence shown here is derived from an EMBL/GenBank/DDBJ whole genome shotgun (WGS) entry which is preliminary data.</text>
</comment>